<dbReference type="InterPro" id="IPR014710">
    <property type="entry name" value="RmlC-like_jellyroll"/>
</dbReference>
<dbReference type="PROSITE" id="PS01124">
    <property type="entry name" value="HTH_ARAC_FAMILY_2"/>
    <property type="match status" value="1"/>
</dbReference>
<keyword evidence="3" id="KW-0804">Transcription</keyword>
<dbReference type="Gene3D" id="1.10.10.60">
    <property type="entry name" value="Homeodomain-like"/>
    <property type="match status" value="2"/>
</dbReference>
<dbReference type="InterPro" id="IPR003313">
    <property type="entry name" value="AraC-bd"/>
</dbReference>
<dbReference type="Pfam" id="PF02311">
    <property type="entry name" value="AraC_binding"/>
    <property type="match status" value="1"/>
</dbReference>
<dbReference type="InterPro" id="IPR037923">
    <property type="entry name" value="HTH-like"/>
</dbReference>
<dbReference type="SMART" id="SM00342">
    <property type="entry name" value="HTH_ARAC"/>
    <property type="match status" value="1"/>
</dbReference>
<evidence type="ECO:0000256" key="2">
    <source>
        <dbReference type="ARBA" id="ARBA00023125"/>
    </source>
</evidence>
<evidence type="ECO:0000256" key="1">
    <source>
        <dbReference type="ARBA" id="ARBA00023015"/>
    </source>
</evidence>
<dbReference type="EMBL" id="QNRH01000003">
    <property type="protein sequence ID" value="RBO95739.1"/>
    <property type="molecule type" value="Genomic_DNA"/>
</dbReference>
<organism evidence="5 6">
    <name type="scientific">Pseudochrobactrum asaccharolyticum</name>
    <dbReference type="NCBI Taxonomy" id="354351"/>
    <lineage>
        <taxon>Bacteria</taxon>
        <taxon>Pseudomonadati</taxon>
        <taxon>Pseudomonadota</taxon>
        <taxon>Alphaproteobacteria</taxon>
        <taxon>Hyphomicrobiales</taxon>
        <taxon>Brucellaceae</taxon>
        <taxon>Pseudochrobactrum</taxon>
    </lineage>
</organism>
<proteinExistence type="predicted"/>
<dbReference type="Proteomes" id="UP000252893">
    <property type="component" value="Unassembled WGS sequence"/>
</dbReference>
<dbReference type="GO" id="GO:0043565">
    <property type="term" value="F:sequence-specific DNA binding"/>
    <property type="evidence" value="ECO:0007669"/>
    <property type="project" value="InterPro"/>
</dbReference>
<dbReference type="SUPFAM" id="SSF51215">
    <property type="entry name" value="Regulatory protein AraC"/>
    <property type="match status" value="1"/>
</dbReference>
<keyword evidence="6" id="KW-1185">Reference proteome</keyword>
<evidence type="ECO:0000259" key="4">
    <source>
        <dbReference type="PROSITE" id="PS01124"/>
    </source>
</evidence>
<dbReference type="InterPro" id="IPR018060">
    <property type="entry name" value="HTH_AraC"/>
</dbReference>
<evidence type="ECO:0000313" key="6">
    <source>
        <dbReference type="Proteomes" id="UP000252893"/>
    </source>
</evidence>
<dbReference type="Gene3D" id="2.60.120.10">
    <property type="entry name" value="Jelly Rolls"/>
    <property type="match status" value="1"/>
</dbReference>
<dbReference type="RefSeq" id="WP_113944263.1">
    <property type="nucleotide sequence ID" value="NZ_JBHEEG010000004.1"/>
</dbReference>
<keyword evidence="1" id="KW-0805">Transcription regulation</keyword>
<feature type="domain" description="HTH araC/xylS-type" evidence="4">
    <location>
        <begin position="170"/>
        <end position="267"/>
    </location>
</feature>
<dbReference type="GO" id="GO:0003700">
    <property type="term" value="F:DNA-binding transcription factor activity"/>
    <property type="evidence" value="ECO:0007669"/>
    <property type="project" value="InterPro"/>
</dbReference>
<dbReference type="SUPFAM" id="SSF46689">
    <property type="entry name" value="Homeodomain-like"/>
    <property type="match status" value="2"/>
</dbReference>
<dbReference type="OrthoDB" id="110167at2"/>
<dbReference type="PANTHER" id="PTHR46796">
    <property type="entry name" value="HTH-TYPE TRANSCRIPTIONAL ACTIVATOR RHAS-RELATED"/>
    <property type="match status" value="1"/>
</dbReference>
<dbReference type="AlphaFoldDB" id="A0A366E1R4"/>
<accession>A0A366E1R4</accession>
<dbReference type="PANTHER" id="PTHR46796:SF2">
    <property type="entry name" value="TRANSCRIPTIONAL REGULATORY PROTEIN"/>
    <property type="match status" value="1"/>
</dbReference>
<evidence type="ECO:0000256" key="3">
    <source>
        <dbReference type="ARBA" id="ARBA00023163"/>
    </source>
</evidence>
<gene>
    <name evidence="5" type="ORF">DFR47_103303</name>
</gene>
<keyword evidence="2 5" id="KW-0238">DNA-binding</keyword>
<protein>
    <submittedName>
        <fullName evidence="5">AraC-like DNA-binding protein</fullName>
    </submittedName>
</protein>
<evidence type="ECO:0000313" key="5">
    <source>
        <dbReference type="EMBL" id="RBO95739.1"/>
    </source>
</evidence>
<dbReference type="Pfam" id="PF12833">
    <property type="entry name" value="HTH_18"/>
    <property type="match status" value="1"/>
</dbReference>
<sequence>MSKGRFQIIRCDMTDVEAVIADSTHKFGRHTHDQFGIGVIIRGAQKSLSGRGIVEAEAGDVITVNPGEVHDGSPVGDVGRAWKMLYFDPAALAEPIHILSDGKITMAELTHPALTDRAAAAGFRLLFRAVTDKNGGNSEIEAAEKLLILLERLIRQHSGERELNVPSAIKQARSRIDDDPVSQLSLNELAAIGGVSQFQLIRGFSRLTGLTPHAYLVQRRLLRARRMIASGETLTNTAHASGFADQSHMTRLFVSAYGMSPGQYATAMR</sequence>
<dbReference type="InterPro" id="IPR050204">
    <property type="entry name" value="AraC_XylS_family_regulators"/>
</dbReference>
<comment type="caution">
    <text evidence="5">The sequence shown here is derived from an EMBL/GenBank/DDBJ whole genome shotgun (WGS) entry which is preliminary data.</text>
</comment>
<dbReference type="InterPro" id="IPR009057">
    <property type="entry name" value="Homeodomain-like_sf"/>
</dbReference>
<reference evidence="5 6" key="1">
    <citation type="submission" date="2018-06" db="EMBL/GenBank/DDBJ databases">
        <title>Genomic Encyclopedia of Type Strains, Phase IV (KMG-IV): sequencing the most valuable type-strain genomes for metagenomic binning, comparative biology and taxonomic classification.</title>
        <authorList>
            <person name="Goeker M."/>
        </authorList>
    </citation>
    <scope>NUCLEOTIDE SEQUENCE [LARGE SCALE GENOMIC DNA]</scope>
    <source>
        <strain evidence="5 6">DSM 25619</strain>
    </source>
</reference>
<name>A0A366E1R4_9HYPH</name>